<evidence type="ECO:0000256" key="8">
    <source>
        <dbReference type="ARBA" id="ARBA00023136"/>
    </source>
</evidence>
<feature type="transmembrane region" description="Helical" evidence="9">
    <location>
        <begin position="43"/>
        <end position="63"/>
    </location>
</feature>
<evidence type="ECO:0000256" key="2">
    <source>
        <dbReference type="ARBA" id="ARBA00009137"/>
    </source>
</evidence>
<proteinExistence type="inferred from homology"/>
<gene>
    <name evidence="10" type="ORF">AALO17_05580</name>
</gene>
<protein>
    <recommendedName>
        <fullName evidence="12">Potassium transporter</fullName>
    </recommendedName>
</protein>
<keyword evidence="11" id="KW-1185">Reference proteome</keyword>
<sequence length="511" mass="55140">MNRQHAASAWNDWSSLGKMMVLIGGLCLVPLTMIPFYPADSQYLSCFLLPSALSAILGGAIWIRCSQPAHVPGFCRERENRPAITRRSSLIVLAAWIWAFVAGALPFILAGLLRPVPALFEAVSGWTTTGLSAMDVAAVPKIFLFHRSFMQFCGGLGFVMMMVIATSGTHDIRLFESEGHPDQLMPGLKRTARTVLALFAGFLAVGTLALTVCGMSWFDAVNHAMCALSTGGFSTRAGSIGEYQSLSIDLVTIVLMLIGTTNFAVLLLLAKGRIRQILKVTEVRFMAGLLVVAIGLLAWILYSQLHLPWQESLQKAAFDAVSALSTSGFSSMSYASWPAAAIGLLMVLMVIGGGMGSTAGGIKLLRICLASKALRFWTRRQVTDSSEITPVTYVRTQGKTTASRDLIRSVFGYIGLYLTILVTGTLLICLISDLTLTDSFFDFASSLGTVGLSMGATGPQTADGVLLVEMAGMLLGRLEILIVFKGVYSLKEIISQRLRKPRFPENHCSLL</sequence>
<keyword evidence="3" id="KW-0813">Transport</keyword>
<evidence type="ECO:0000256" key="7">
    <source>
        <dbReference type="ARBA" id="ARBA00023065"/>
    </source>
</evidence>
<feature type="transmembrane region" description="Helical" evidence="9">
    <location>
        <begin position="334"/>
        <end position="356"/>
    </location>
</feature>
<name>A0A140DSR5_9FIRM</name>
<evidence type="ECO:0000256" key="4">
    <source>
        <dbReference type="ARBA" id="ARBA00022475"/>
    </source>
</evidence>
<dbReference type="Pfam" id="PF02386">
    <property type="entry name" value="TrkH"/>
    <property type="match status" value="1"/>
</dbReference>
<feature type="transmembrane region" description="Helical" evidence="9">
    <location>
        <begin position="282"/>
        <end position="302"/>
    </location>
</feature>
<evidence type="ECO:0008006" key="12">
    <source>
        <dbReference type="Google" id="ProtNLM"/>
    </source>
</evidence>
<dbReference type="EMBL" id="CP011391">
    <property type="protein sequence ID" value="AMK53692.1"/>
    <property type="molecule type" value="Genomic_DNA"/>
</dbReference>
<evidence type="ECO:0000256" key="5">
    <source>
        <dbReference type="ARBA" id="ARBA00022692"/>
    </source>
</evidence>
<feature type="transmembrane region" description="Helical" evidence="9">
    <location>
        <begin position="195"/>
        <end position="218"/>
    </location>
</feature>
<evidence type="ECO:0000256" key="1">
    <source>
        <dbReference type="ARBA" id="ARBA00004651"/>
    </source>
</evidence>
<evidence type="ECO:0000313" key="10">
    <source>
        <dbReference type="EMBL" id="AMK53692.1"/>
    </source>
</evidence>
<dbReference type="RefSeq" id="WP_067555141.1">
    <property type="nucleotide sequence ID" value="NZ_CP011391.1"/>
</dbReference>
<dbReference type="PANTHER" id="PTHR32024">
    <property type="entry name" value="TRK SYSTEM POTASSIUM UPTAKE PROTEIN TRKG-RELATED"/>
    <property type="match status" value="1"/>
</dbReference>
<feature type="transmembrane region" description="Helical" evidence="9">
    <location>
        <begin position="149"/>
        <end position="168"/>
    </location>
</feature>
<comment type="similarity">
    <text evidence="2">Belongs to the TrkH potassium transport family.</text>
</comment>
<reference evidence="10 11" key="1">
    <citation type="journal article" date="2016" name="Gut Pathog.">
        <title>Whole genome sequencing of "Faecalibaculum rodentium" ALO17, isolated from C57BL/6J laboratory mouse feces.</title>
        <authorList>
            <person name="Lim S."/>
            <person name="Chang D.H."/>
            <person name="Ahn S."/>
            <person name="Kim B.C."/>
        </authorList>
    </citation>
    <scope>NUCLEOTIDE SEQUENCE [LARGE SCALE GENOMIC DNA]</scope>
    <source>
        <strain evidence="10 11">Alo17</strain>
    </source>
</reference>
<keyword evidence="4" id="KW-1003">Cell membrane</keyword>
<dbReference type="InterPro" id="IPR003445">
    <property type="entry name" value="Cat_transpt"/>
</dbReference>
<dbReference type="Proteomes" id="UP000069771">
    <property type="component" value="Chromosome"/>
</dbReference>
<feature type="transmembrane region" description="Helical" evidence="9">
    <location>
        <begin position="20"/>
        <end position="37"/>
    </location>
</feature>
<keyword evidence="7" id="KW-0406">Ion transport</keyword>
<evidence type="ECO:0000256" key="6">
    <source>
        <dbReference type="ARBA" id="ARBA00022989"/>
    </source>
</evidence>
<accession>A0A140DSR5</accession>
<dbReference type="AlphaFoldDB" id="A0A140DSR5"/>
<dbReference type="GeneID" id="78477392"/>
<evidence type="ECO:0000256" key="9">
    <source>
        <dbReference type="SAM" id="Phobius"/>
    </source>
</evidence>
<evidence type="ECO:0000256" key="3">
    <source>
        <dbReference type="ARBA" id="ARBA00022448"/>
    </source>
</evidence>
<dbReference type="STRING" id="1702221.AALO17_05580"/>
<keyword evidence="8 9" id="KW-0472">Membrane</keyword>
<dbReference type="GO" id="GO:0005886">
    <property type="term" value="C:plasma membrane"/>
    <property type="evidence" value="ECO:0007669"/>
    <property type="project" value="UniProtKB-SubCell"/>
</dbReference>
<feature type="transmembrane region" description="Helical" evidence="9">
    <location>
        <begin position="90"/>
        <end position="113"/>
    </location>
</feature>
<dbReference type="OrthoDB" id="9810952at2"/>
<comment type="subcellular location">
    <subcellularLocation>
        <location evidence="1">Cell membrane</location>
        <topology evidence="1">Multi-pass membrane protein</topology>
    </subcellularLocation>
</comment>
<dbReference type="PATRIC" id="fig|1702221.3.peg.534"/>
<dbReference type="PANTHER" id="PTHR32024:SF2">
    <property type="entry name" value="TRK SYSTEM POTASSIUM UPTAKE PROTEIN TRKG-RELATED"/>
    <property type="match status" value="1"/>
</dbReference>
<dbReference type="KEGG" id="fro:AALO17_05580"/>
<feature type="transmembrane region" description="Helical" evidence="9">
    <location>
        <begin position="250"/>
        <end position="270"/>
    </location>
</feature>
<keyword evidence="6 9" id="KW-1133">Transmembrane helix</keyword>
<keyword evidence="5 9" id="KW-0812">Transmembrane</keyword>
<dbReference type="GO" id="GO:0008324">
    <property type="term" value="F:monoatomic cation transmembrane transporter activity"/>
    <property type="evidence" value="ECO:0007669"/>
    <property type="project" value="InterPro"/>
</dbReference>
<feature type="transmembrane region" description="Helical" evidence="9">
    <location>
        <begin position="410"/>
        <end position="436"/>
    </location>
</feature>
<evidence type="ECO:0000313" key="11">
    <source>
        <dbReference type="Proteomes" id="UP000069771"/>
    </source>
</evidence>
<organism evidence="10 11">
    <name type="scientific">Faecalibaculum rodentium</name>
    <dbReference type="NCBI Taxonomy" id="1702221"/>
    <lineage>
        <taxon>Bacteria</taxon>
        <taxon>Bacillati</taxon>
        <taxon>Bacillota</taxon>
        <taxon>Erysipelotrichia</taxon>
        <taxon>Erysipelotrichales</taxon>
        <taxon>Erysipelotrichaceae</taxon>
        <taxon>Faecalibaculum</taxon>
    </lineage>
</organism>
<dbReference type="GO" id="GO:0030001">
    <property type="term" value="P:metal ion transport"/>
    <property type="evidence" value="ECO:0007669"/>
    <property type="project" value="UniProtKB-ARBA"/>
</dbReference>